<sequence>MSHLLDSRVLATYNALTDEHLQSYFSHERIQTHLRQAGLIGRRGDIISEKEYRTKLARCERKKHVRQVLAENIVHRAIDMERARQAEIKRKLDKIEKAALVHSVKESRRRTAGGRHSSVNASRSDEISAHSMHDSWLQTRSKSTRQRRNVQLMDEEFDGQPRVLRVRSANVSDDLSRKHPSKSSSFQQRPLHRPKSSAVHRSSSLHCRSATKPADSSCQIKMIYYGLHTKVDYDHSVFDSTDEIMVMQQHCGGENLIVYKGNHRPGDEFSFYSRRHSDFPLGLSLYVKGFIDSRISTCCEYKHRHGVRLGGERGHFAIVSVQGSKPCLKCRFQQQMRSKNCDDVEDEEEKTITISMPVSDRAGTKKKSVQIPVKHRADSEHQSDDADEMENVNKSKDGHASDSSGQKKKDKGSSSKAISSSGQTRTDTSLKTWHITFHSSHVPAGSFQLPKNSSTDISLHISLRSTDGQSETEPYELDMREYPQCFKSGREDTFQIELQDIGKPKQIRLLLQTENEDKDIIKWHLDHIELTDIDRRVHYKFSYKQWIRPLQEKLLDLSETFEETSSRKTSTKKTIIPVKPKSNAAKRASTSSEELAKNRTESLSSDDEHDSVRYRVIIYPSKETDGEFDAVQDTRMYIRLNNQTKDSFIYRKGTKTCPSFESGENQTFDMDLIHNLHEQPRKLTIGYYNSGITARKWKIHKIVLINIQTKEETTFLCKEPLLRNEHNLRAERTFLAQSKDTDDGDEQKNSPHRTRVTRNSTSQSNSGEHTPSKASPPSSPKRIVTTPKKDDKNNLPIHSHRSTDDESKEKNIDYNETFKHNEDSEKPKVTSPLSRPKTRRGRQDTFETSDKSKETSTTTQPNTDIWRPASQLGRKDSGDHSSDFDESQNENISQNKSFNDTNDKTDNWYTNDNK</sequence>
<feature type="domain" description="PLAT" evidence="3">
    <location>
        <begin position="612"/>
        <end position="735"/>
    </location>
</feature>
<accession>A0A813YMI8</accession>
<feature type="region of interest" description="Disordered" evidence="2">
    <location>
        <begin position="161"/>
        <end position="211"/>
    </location>
</feature>
<feature type="compositionally biased region" description="Basic and acidic residues" evidence="2">
    <location>
        <begin position="123"/>
        <end position="133"/>
    </location>
</feature>
<dbReference type="InterPro" id="IPR048257">
    <property type="entry name" value="DUF4590"/>
</dbReference>
<dbReference type="PANTHER" id="PTHR23034:SF2">
    <property type="entry name" value="GLUTAMATE-RICH PROTEIN 3"/>
    <property type="match status" value="1"/>
</dbReference>
<dbReference type="Pfam" id="PF15257">
    <property type="entry name" value="DUF4590"/>
    <property type="match status" value="1"/>
</dbReference>
<comment type="caution">
    <text evidence="1">Lacks conserved residue(s) required for the propagation of feature annotation.</text>
</comment>
<feature type="region of interest" description="Disordered" evidence="2">
    <location>
        <begin position="578"/>
        <end position="607"/>
    </location>
</feature>
<dbReference type="PROSITE" id="PS50095">
    <property type="entry name" value="PLAT"/>
    <property type="match status" value="2"/>
</dbReference>
<feature type="compositionally biased region" description="Basic and acidic residues" evidence="2">
    <location>
        <begin position="841"/>
        <end position="854"/>
    </location>
</feature>
<evidence type="ECO:0000256" key="2">
    <source>
        <dbReference type="SAM" id="MobiDB-lite"/>
    </source>
</evidence>
<feature type="compositionally biased region" description="Basic and acidic residues" evidence="2">
    <location>
        <begin position="873"/>
        <end position="883"/>
    </location>
</feature>
<evidence type="ECO:0000313" key="4">
    <source>
        <dbReference type="EMBL" id="CAF0886492.1"/>
    </source>
</evidence>
<feature type="compositionally biased region" description="Basic and acidic residues" evidence="2">
    <location>
        <begin position="375"/>
        <end position="384"/>
    </location>
</feature>
<feature type="region of interest" description="Disordered" evidence="2">
    <location>
        <begin position="339"/>
        <end position="426"/>
    </location>
</feature>
<feature type="compositionally biased region" description="Basic and acidic residues" evidence="2">
    <location>
        <begin position="801"/>
        <end position="828"/>
    </location>
</feature>
<feature type="compositionally biased region" description="Basic and acidic residues" evidence="2">
    <location>
        <begin position="391"/>
        <end position="413"/>
    </location>
</feature>
<keyword evidence="6" id="KW-1185">Reference proteome</keyword>
<feature type="region of interest" description="Disordered" evidence="2">
    <location>
        <begin position="734"/>
        <end position="914"/>
    </location>
</feature>
<dbReference type="EMBL" id="CAJNOJ010000088">
    <property type="protein sequence ID" value="CAF1079273.1"/>
    <property type="molecule type" value="Genomic_DNA"/>
</dbReference>
<dbReference type="SUPFAM" id="SSF49723">
    <property type="entry name" value="Lipase/lipooxygenase domain (PLAT/LH2 domain)"/>
    <property type="match status" value="2"/>
</dbReference>
<dbReference type="AlphaFoldDB" id="A0A813YMI8"/>
<proteinExistence type="predicted"/>
<dbReference type="Proteomes" id="UP000663828">
    <property type="component" value="Unassembled WGS sequence"/>
</dbReference>
<evidence type="ECO:0000313" key="5">
    <source>
        <dbReference type="EMBL" id="CAF1079273.1"/>
    </source>
</evidence>
<reference evidence="4" key="1">
    <citation type="submission" date="2021-02" db="EMBL/GenBank/DDBJ databases">
        <authorList>
            <person name="Nowell W R."/>
        </authorList>
    </citation>
    <scope>NUCLEOTIDE SEQUENCE</scope>
</reference>
<evidence type="ECO:0000313" key="6">
    <source>
        <dbReference type="Proteomes" id="UP000663828"/>
    </source>
</evidence>
<name>A0A813YMI8_ADIRI</name>
<dbReference type="EMBL" id="CAJNOR010000345">
    <property type="protein sequence ID" value="CAF0886492.1"/>
    <property type="molecule type" value="Genomic_DNA"/>
</dbReference>
<feature type="compositionally biased region" description="Polar residues" evidence="2">
    <location>
        <begin position="889"/>
        <end position="900"/>
    </location>
</feature>
<dbReference type="InterPro" id="IPR001024">
    <property type="entry name" value="PLAT/LH2_dom"/>
</dbReference>
<dbReference type="PANTHER" id="PTHR23034">
    <property type="entry name" value="GLUTAMATE-RICH PROTEIN 3"/>
    <property type="match status" value="1"/>
</dbReference>
<feature type="region of interest" description="Disordered" evidence="2">
    <location>
        <begin position="104"/>
        <end position="147"/>
    </location>
</feature>
<feature type="domain" description="PLAT" evidence="3">
    <location>
        <begin position="436"/>
        <end position="561"/>
    </location>
</feature>
<dbReference type="InterPro" id="IPR036392">
    <property type="entry name" value="PLAT/LH2_dom_sf"/>
</dbReference>
<evidence type="ECO:0000259" key="3">
    <source>
        <dbReference type="PROSITE" id="PS50095"/>
    </source>
</evidence>
<comment type="caution">
    <text evidence="4">The sequence shown here is derived from an EMBL/GenBank/DDBJ whole genome shotgun (WGS) entry which is preliminary data.</text>
</comment>
<dbReference type="InterPro" id="IPR027962">
    <property type="entry name" value="ERICH3"/>
</dbReference>
<dbReference type="Gene3D" id="2.60.60.20">
    <property type="entry name" value="PLAT/LH2 domain"/>
    <property type="match status" value="2"/>
</dbReference>
<dbReference type="Proteomes" id="UP000663852">
    <property type="component" value="Unassembled WGS sequence"/>
</dbReference>
<protein>
    <recommendedName>
        <fullName evidence="3">PLAT domain-containing protein</fullName>
    </recommendedName>
</protein>
<feature type="compositionally biased region" description="Polar residues" evidence="2">
    <location>
        <begin position="757"/>
        <end position="769"/>
    </location>
</feature>
<gene>
    <name evidence="5" type="ORF">EDS130_LOCUS18873</name>
    <name evidence="4" type="ORF">XAT740_LOCUS7278</name>
</gene>
<dbReference type="OrthoDB" id="120976at2759"/>
<evidence type="ECO:0000256" key="1">
    <source>
        <dbReference type="PROSITE-ProRule" id="PRU00152"/>
    </source>
</evidence>
<feature type="compositionally biased region" description="Low complexity" evidence="2">
    <location>
        <begin position="414"/>
        <end position="423"/>
    </location>
</feature>
<organism evidence="4 6">
    <name type="scientific">Adineta ricciae</name>
    <name type="common">Rotifer</name>
    <dbReference type="NCBI Taxonomy" id="249248"/>
    <lineage>
        <taxon>Eukaryota</taxon>
        <taxon>Metazoa</taxon>
        <taxon>Spiralia</taxon>
        <taxon>Gnathifera</taxon>
        <taxon>Rotifera</taxon>
        <taxon>Eurotatoria</taxon>
        <taxon>Bdelloidea</taxon>
        <taxon>Adinetida</taxon>
        <taxon>Adinetidae</taxon>
        <taxon>Adineta</taxon>
    </lineage>
</organism>